<reference evidence="2" key="1">
    <citation type="journal article" date="2015" name="Nature">
        <title>Complex archaea that bridge the gap between prokaryotes and eukaryotes.</title>
        <authorList>
            <person name="Spang A."/>
            <person name="Saw J.H."/>
            <person name="Jorgensen S.L."/>
            <person name="Zaremba-Niedzwiedzka K."/>
            <person name="Martijn J."/>
            <person name="Lind A.E."/>
            <person name="van Eijk R."/>
            <person name="Schleper C."/>
            <person name="Guy L."/>
            <person name="Ettema T.J."/>
        </authorList>
    </citation>
    <scope>NUCLEOTIDE SEQUENCE</scope>
</reference>
<gene>
    <name evidence="2" type="ORF">LCGC14_3036970</name>
</gene>
<dbReference type="AlphaFoldDB" id="A0A0F8ZGP6"/>
<feature type="region of interest" description="Disordered" evidence="1">
    <location>
        <begin position="1"/>
        <end position="28"/>
    </location>
</feature>
<feature type="region of interest" description="Disordered" evidence="1">
    <location>
        <begin position="143"/>
        <end position="202"/>
    </location>
</feature>
<sequence length="202" mass="21974">MSATLCSPQNKTDNALRGFKSRRRSNPVLGHSTGMVGAGRLREPVLAWAKLDDGLTFHEKIVEAGNAATGVWVRGLAWSAYHLTDGFVPTKIARLVAGESRGALKALVGSRLWVECPGGYQIHDYLKYNPSKAEVLEKREKDRLRKLASSGSPPTGVASASNPPDPDPDPVPLDREIGDPPNYSNQGTIEKTDQLEAWGFKR</sequence>
<dbReference type="EMBL" id="LAZR01063608">
    <property type="protein sequence ID" value="KKK59181.1"/>
    <property type="molecule type" value="Genomic_DNA"/>
</dbReference>
<organism evidence="2">
    <name type="scientific">marine sediment metagenome</name>
    <dbReference type="NCBI Taxonomy" id="412755"/>
    <lineage>
        <taxon>unclassified sequences</taxon>
        <taxon>metagenomes</taxon>
        <taxon>ecological metagenomes</taxon>
    </lineage>
</organism>
<evidence type="ECO:0000256" key="1">
    <source>
        <dbReference type="SAM" id="MobiDB-lite"/>
    </source>
</evidence>
<name>A0A0F8ZGP6_9ZZZZ</name>
<protein>
    <submittedName>
        <fullName evidence="2">Uncharacterized protein</fullName>
    </submittedName>
</protein>
<comment type="caution">
    <text evidence="2">The sequence shown here is derived from an EMBL/GenBank/DDBJ whole genome shotgun (WGS) entry which is preliminary data.</text>
</comment>
<evidence type="ECO:0000313" key="2">
    <source>
        <dbReference type="EMBL" id="KKK59181.1"/>
    </source>
</evidence>
<feature type="compositionally biased region" description="Polar residues" evidence="1">
    <location>
        <begin position="1"/>
        <end position="13"/>
    </location>
</feature>
<feature type="non-terminal residue" evidence="2">
    <location>
        <position position="202"/>
    </location>
</feature>
<proteinExistence type="predicted"/>
<feature type="compositionally biased region" description="Polar residues" evidence="1">
    <location>
        <begin position="149"/>
        <end position="162"/>
    </location>
</feature>
<accession>A0A0F8ZGP6</accession>